<name>A0A7G9FMP5_9FIRM</name>
<protein>
    <submittedName>
        <fullName evidence="6">AAA family ATPase</fullName>
    </submittedName>
</protein>
<evidence type="ECO:0000256" key="3">
    <source>
        <dbReference type="ARBA" id="ARBA00022840"/>
    </source>
</evidence>
<dbReference type="EMBL" id="CP060632">
    <property type="protein sequence ID" value="QNL99826.1"/>
    <property type="molecule type" value="Genomic_DNA"/>
</dbReference>
<feature type="compositionally biased region" description="Basic and acidic residues" evidence="4">
    <location>
        <begin position="242"/>
        <end position="251"/>
    </location>
</feature>
<proteinExistence type="inferred from homology"/>
<evidence type="ECO:0000256" key="4">
    <source>
        <dbReference type="SAM" id="MobiDB-lite"/>
    </source>
</evidence>
<organism evidence="6 7">
    <name type="scientific">Wujia chipingensis</name>
    <dbReference type="NCBI Taxonomy" id="2763670"/>
    <lineage>
        <taxon>Bacteria</taxon>
        <taxon>Bacillati</taxon>
        <taxon>Bacillota</taxon>
        <taxon>Clostridia</taxon>
        <taxon>Lachnospirales</taxon>
        <taxon>Lachnospiraceae</taxon>
        <taxon>Wujia</taxon>
    </lineage>
</organism>
<evidence type="ECO:0000259" key="5">
    <source>
        <dbReference type="SMART" id="SM00382"/>
    </source>
</evidence>
<sequence length="550" mass="62875">MWSFHTVKVKDNSRRMFDLCMRRAQSIGRADYVRTDGRMDLAHTFRTDMLHFLIYLAYSDGSVNKEEIKYINLLFGTQFDEKMIRDYADRWGLRSESIRDHAPRSLNSFVRSNIGAETGEISDGYYDLLQLYVTTFNYIGNDLIACNEEVASSEVQALSSYIELITEEINRVRGDMEDYKPTIAFKPGSKVKQEDKPDYSYWSDTLEMRRTKISTPERKEEDSPAVSDTDSRRDMDTPEYVRAADTEETGKPFRMRVEQPDAQTLPDQKERKKEFNTEMDIQALLKQLNELTGMQSVKTEINNMINLLKICKIRQENGLQTPPVTNHMVFLGNPGTGKTTVARILAKIYHGLGVLSKGHLVEVDRSGLVAGYMGQTSEKVTEVIEKAKGGILFIDEAYALANGQQGDFGQEAIDILNKAMEDNREDLIVIAAGYHDEMQDFLDANPGLRSRFNRTIEFPNYDAEELLEIMTNRAKSLDYTLTDDAVQYVQDTFTRILACPPENFGNARSVRNYLDRVIHNQANRLIAENNFKEEDLTKLTLADVQSETLE</sequence>
<dbReference type="GO" id="GO:0016887">
    <property type="term" value="F:ATP hydrolysis activity"/>
    <property type="evidence" value="ECO:0007669"/>
    <property type="project" value="InterPro"/>
</dbReference>
<evidence type="ECO:0000313" key="7">
    <source>
        <dbReference type="Proteomes" id="UP000515819"/>
    </source>
</evidence>
<dbReference type="Proteomes" id="UP000515819">
    <property type="component" value="Chromosome"/>
</dbReference>
<reference evidence="6 7" key="1">
    <citation type="submission" date="2020-08" db="EMBL/GenBank/DDBJ databases">
        <authorList>
            <person name="Liu C."/>
            <person name="Sun Q."/>
        </authorList>
    </citation>
    <scope>NUCLEOTIDE SEQUENCE [LARGE SCALE GENOMIC DNA]</scope>
    <source>
        <strain evidence="6 7">NSJ-4</strain>
    </source>
</reference>
<dbReference type="InterPro" id="IPR000641">
    <property type="entry name" value="CbxX/CfxQ"/>
</dbReference>
<dbReference type="InterPro" id="IPR003959">
    <property type="entry name" value="ATPase_AAA_core"/>
</dbReference>
<gene>
    <name evidence="6" type="ORF">H9Q76_00505</name>
</gene>
<keyword evidence="2" id="KW-0547">Nucleotide-binding</keyword>
<dbReference type="InterPro" id="IPR003593">
    <property type="entry name" value="AAA+_ATPase"/>
</dbReference>
<keyword evidence="3" id="KW-0067">ATP-binding</keyword>
<dbReference type="Gene3D" id="3.40.50.300">
    <property type="entry name" value="P-loop containing nucleotide triphosphate hydrolases"/>
    <property type="match status" value="1"/>
</dbReference>
<evidence type="ECO:0000313" key="6">
    <source>
        <dbReference type="EMBL" id="QNL99826.1"/>
    </source>
</evidence>
<evidence type="ECO:0000256" key="2">
    <source>
        <dbReference type="ARBA" id="ARBA00022741"/>
    </source>
</evidence>
<dbReference type="SUPFAM" id="SSF52540">
    <property type="entry name" value="P-loop containing nucleoside triphosphate hydrolases"/>
    <property type="match status" value="1"/>
</dbReference>
<feature type="region of interest" description="Disordered" evidence="4">
    <location>
        <begin position="210"/>
        <end position="251"/>
    </location>
</feature>
<dbReference type="Pfam" id="PF00004">
    <property type="entry name" value="AAA"/>
    <property type="match status" value="1"/>
</dbReference>
<dbReference type="Gene3D" id="1.10.8.60">
    <property type="match status" value="1"/>
</dbReference>
<evidence type="ECO:0000256" key="1">
    <source>
        <dbReference type="ARBA" id="ARBA00010378"/>
    </source>
</evidence>
<accession>A0A7G9FMP5</accession>
<dbReference type="PANTHER" id="PTHR43392:SF2">
    <property type="entry name" value="AAA-TYPE ATPASE FAMILY PROTEIN _ ANKYRIN REPEAT FAMILY PROTEIN"/>
    <property type="match status" value="1"/>
</dbReference>
<dbReference type="PRINTS" id="PR00819">
    <property type="entry name" value="CBXCFQXSUPER"/>
</dbReference>
<dbReference type="InterPro" id="IPR041627">
    <property type="entry name" value="AAA_lid_6"/>
</dbReference>
<dbReference type="KEGG" id="wcp:H9Q76_00505"/>
<dbReference type="RefSeq" id="WP_147352553.1">
    <property type="nucleotide sequence ID" value="NZ_CP060632.1"/>
</dbReference>
<dbReference type="InterPro" id="IPR027417">
    <property type="entry name" value="P-loop_NTPase"/>
</dbReference>
<keyword evidence="7" id="KW-1185">Reference proteome</keyword>
<dbReference type="SMART" id="SM00382">
    <property type="entry name" value="AAA"/>
    <property type="match status" value="1"/>
</dbReference>
<dbReference type="FunFam" id="3.40.50.300:FF:000216">
    <property type="entry name" value="Type VII secretion ATPase EccA"/>
    <property type="match status" value="1"/>
</dbReference>
<comment type="similarity">
    <text evidence="1">Belongs to the CbxX/CfxQ family.</text>
</comment>
<feature type="compositionally biased region" description="Basic and acidic residues" evidence="4">
    <location>
        <begin position="210"/>
        <end position="222"/>
    </location>
</feature>
<dbReference type="PANTHER" id="PTHR43392">
    <property type="entry name" value="AAA-TYPE ATPASE FAMILY PROTEIN / ANKYRIN REPEAT FAMILY PROTEIN"/>
    <property type="match status" value="1"/>
</dbReference>
<dbReference type="GO" id="GO:0005524">
    <property type="term" value="F:ATP binding"/>
    <property type="evidence" value="ECO:0007669"/>
    <property type="project" value="UniProtKB-KW"/>
</dbReference>
<dbReference type="AlphaFoldDB" id="A0A7G9FMP5"/>
<dbReference type="Pfam" id="PF17866">
    <property type="entry name" value="AAA_lid_6"/>
    <property type="match status" value="1"/>
</dbReference>
<dbReference type="CDD" id="cd00009">
    <property type="entry name" value="AAA"/>
    <property type="match status" value="1"/>
</dbReference>
<dbReference type="InterPro" id="IPR050773">
    <property type="entry name" value="CbxX/CfxQ_RuBisCO_ESX"/>
</dbReference>
<feature type="domain" description="AAA+ ATPase" evidence="5">
    <location>
        <begin position="324"/>
        <end position="462"/>
    </location>
</feature>